<organism evidence="2 3">
    <name type="scientific">Pseudoduganella chitinolytica</name>
    <dbReference type="NCBI Taxonomy" id="34070"/>
    <lineage>
        <taxon>Bacteria</taxon>
        <taxon>Pseudomonadati</taxon>
        <taxon>Pseudomonadota</taxon>
        <taxon>Betaproteobacteria</taxon>
        <taxon>Burkholderiales</taxon>
        <taxon>Oxalobacteraceae</taxon>
        <taxon>Telluria group</taxon>
        <taxon>Pseudoduganella</taxon>
    </lineage>
</organism>
<accession>A0ABY8BFU1</accession>
<reference evidence="2 3" key="1">
    <citation type="submission" date="2023-02" db="EMBL/GenBank/DDBJ databases">
        <title>Gemone sequence of Telluria chitinolytica ACM 3522T.</title>
        <authorList>
            <person name="Frediansyah A."/>
            <person name="Miess H."/>
            <person name="Gross H."/>
        </authorList>
    </citation>
    <scope>NUCLEOTIDE SEQUENCE [LARGE SCALE GENOMIC DNA]</scope>
    <source>
        <strain evidence="2 3">ACM 3522</strain>
    </source>
</reference>
<protein>
    <submittedName>
        <fullName evidence="2">Uncharacterized protein</fullName>
    </submittedName>
</protein>
<dbReference type="RefSeq" id="WP_277417362.1">
    <property type="nucleotide sequence ID" value="NZ_CP119083.1"/>
</dbReference>
<evidence type="ECO:0000313" key="2">
    <source>
        <dbReference type="EMBL" id="WEF34690.1"/>
    </source>
</evidence>
<evidence type="ECO:0000313" key="3">
    <source>
        <dbReference type="Proteomes" id="UP001216510"/>
    </source>
</evidence>
<name>A0ABY8BFU1_9BURK</name>
<proteinExistence type="predicted"/>
<feature type="region of interest" description="Disordered" evidence="1">
    <location>
        <begin position="1"/>
        <end position="20"/>
    </location>
</feature>
<evidence type="ECO:0000256" key="1">
    <source>
        <dbReference type="SAM" id="MobiDB-lite"/>
    </source>
</evidence>
<sequence length="55" mass="5531">MSGHGFHVHGPHGLAVDHAGQRHARAGAGLAPDILAWLRMDPLGTLSGAATAGGR</sequence>
<gene>
    <name evidence="2" type="ORF">PX653_08000</name>
</gene>
<dbReference type="Proteomes" id="UP001216510">
    <property type="component" value="Chromosome"/>
</dbReference>
<keyword evidence="3" id="KW-1185">Reference proteome</keyword>
<feature type="compositionally biased region" description="Basic residues" evidence="1">
    <location>
        <begin position="1"/>
        <end position="10"/>
    </location>
</feature>
<dbReference type="EMBL" id="CP119083">
    <property type="protein sequence ID" value="WEF34690.1"/>
    <property type="molecule type" value="Genomic_DNA"/>
</dbReference>